<dbReference type="EnsemblPlants" id="EMT26650">
    <property type="protein sequence ID" value="EMT26650"/>
    <property type="gene ID" value="F775_24621"/>
</dbReference>
<dbReference type="GO" id="GO:0016020">
    <property type="term" value="C:membrane"/>
    <property type="evidence" value="ECO:0007669"/>
    <property type="project" value="UniProtKB-SubCell"/>
</dbReference>
<comment type="subcellular location">
    <subcellularLocation>
        <location evidence="1">Membrane</location>
        <topology evidence="1">Multi-pass membrane protein</topology>
    </subcellularLocation>
</comment>
<dbReference type="InterPro" id="IPR044235">
    <property type="entry name" value="RNFT1/2"/>
</dbReference>
<dbReference type="PANTHER" id="PTHR15860">
    <property type="entry name" value="UNCHARACTERIZED RING FINGER-CONTAINING PROTEIN"/>
    <property type="match status" value="1"/>
</dbReference>
<organism evidence="8">
    <name type="scientific">Aegilops tauschii</name>
    <name type="common">Tausch's goatgrass</name>
    <name type="synonym">Aegilops squarrosa</name>
    <dbReference type="NCBI Taxonomy" id="37682"/>
    <lineage>
        <taxon>Eukaryota</taxon>
        <taxon>Viridiplantae</taxon>
        <taxon>Streptophyta</taxon>
        <taxon>Embryophyta</taxon>
        <taxon>Tracheophyta</taxon>
        <taxon>Spermatophyta</taxon>
        <taxon>Magnoliopsida</taxon>
        <taxon>Liliopsida</taxon>
        <taxon>Poales</taxon>
        <taxon>Poaceae</taxon>
        <taxon>BOP clade</taxon>
        <taxon>Pooideae</taxon>
        <taxon>Triticodae</taxon>
        <taxon>Triticeae</taxon>
        <taxon>Triticinae</taxon>
        <taxon>Aegilops</taxon>
    </lineage>
</organism>
<dbReference type="GO" id="GO:0061630">
    <property type="term" value="F:ubiquitin protein ligase activity"/>
    <property type="evidence" value="ECO:0007669"/>
    <property type="project" value="InterPro"/>
</dbReference>
<keyword evidence="3" id="KW-0833">Ubl conjugation pathway</keyword>
<dbReference type="AlphaFoldDB" id="M8BNS2"/>
<name>M8BNS2_AEGTA</name>
<keyword evidence="4 7" id="KW-1133">Transmembrane helix</keyword>
<dbReference type="GO" id="GO:1904294">
    <property type="term" value="P:positive regulation of ERAD pathway"/>
    <property type="evidence" value="ECO:0007669"/>
    <property type="project" value="InterPro"/>
</dbReference>
<feature type="transmembrane region" description="Helical" evidence="7">
    <location>
        <begin position="180"/>
        <end position="201"/>
    </location>
</feature>
<evidence type="ECO:0000256" key="2">
    <source>
        <dbReference type="ARBA" id="ARBA00022692"/>
    </source>
</evidence>
<evidence type="ECO:0000256" key="1">
    <source>
        <dbReference type="ARBA" id="ARBA00004141"/>
    </source>
</evidence>
<proteinExistence type="predicted"/>
<evidence type="ECO:0000256" key="4">
    <source>
        <dbReference type="ARBA" id="ARBA00022989"/>
    </source>
</evidence>
<evidence type="ECO:0000256" key="6">
    <source>
        <dbReference type="SAM" id="MobiDB-lite"/>
    </source>
</evidence>
<keyword evidence="2 7" id="KW-0812">Transmembrane</keyword>
<keyword evidence="5 7" id="KW-0472">Membrane</keyword>
<feature type="region of interest" description="Disordered" evidence="6">
    <location>
        <begin position="16"/>
        <end position="42"/>
    </location>
</feature>
<protein>
    <submittedName>
        <fullName evidence="8">Uncharacterized protein</fullName>
    </submittedName>
</protein>
<evidence type="ECO:0000313" key="8">
    <source>
        <dbReference type="EnsemblPlants" id="EMT26650"/>
    </source>
</evidence>
<accession>M8BNS2</accession>
<reference evidence="8" key="1">
    <citation type="submission" date="2015-06" db="UniProtKB">
        <authorList>
            <consortium name="EnsemblPlants"/>
        </authorList>
    </citation>
    <scope>IDENTIFICATION</scope>
</reference>
<evidence type="ECO:0000256" key="5">
    <source>
        <dbReference type="ARBA" id="ARBA00023136"/>
    </source>
</evidence>
<dbReference type="PANTHER" id="PTHR15860:SF27">
    <property type="entry name" value="RING_U-BOX SUPERFAMILY PROTEIN"/>
    <property type="match status" value="1"/>
</dbReference>
<evidence type="ECO:0000256" key="7">
    <source>
        <dbReference type="SAM" id="Phobius"/>
    </source>
</evidence>
<sequence>MRWKLGTAAYKRVPSRDAAMDPDLETPDPAAEKTPEGGGGAGAACPLWRRSLPHVCVTTVTSFLFGYHTGVVNEPLESISTDLGGRVRGVAVAVDDAVRDCRVLQRHIVGRLGGRRRQRRVGRRPCGAADRACRVRRVAARQPQGPRCEGFFVMIWIAAVMFKSNDILRKQTALRWERKMPMLIGIVVLFTIHVFGVYWWYMNDDLVRPLVMLPPKEIPPFWHAIFFIAVNDTMVRQAAMVVKCVLLMYYVEYLKRPCPILCRISQATKFALNVLLQDLDISENLVLSGVDLKCWLLQHCISPSEMLHFYS</sequence>
<evidence type="ECO:0000256" key="3">
    <source>
        <dbReference type="ARBA" id="ARBA00022786"/>
    </source>
</evidence>